<keyword evidence="8" id="KW-0614">Plasmid</keyword>
<evidence type="ECO:0000256" key="6">
    <source>
        <dbReference type="RuleBase" id="RU361157"/>
    </source>
</evidence>
<dbReference type="PANTHER" id="PTHR43229:SF2">
    <property type="entry name" value="NODULATION PROTEIN J"/>
    <property type="match status" value="1"/>
</dbReference>
<dbReference type="Pfam" id="PF01061">
    <property type="entry name" value="ABC2_membrane"/>
    <property type="match status" value="1"/>
</dbReference>
<name>A0A7H1BKP0_9ACTN</name>
<dbReference type="EMBL" id="CP061282">
    <property type="protein sequence ID" value="QNS09295.1"/>
    <property type="molecule type" value="Genomic_DNA"/>
</dbReference>
<dbReference type="AlphaFoldDB" id="A0A7H1BKP0"/>
<evidence type="ECO:0000256" key="2">
    <source>
        <dbReference type="ARBA" id="ARBA00022692"/>
    </source>
</evidence>
<accession>A0A7H1BKP0</accession>
<feature type="transmembrane region" description="Helical" evidence="6">
    <location>
        <begin position="41"/>
        <end position="61"/>
    </location>
</feature>
<evidence type="ECO:0000313" key="9">
    <source>
        <dbReference type="Proteomes" id="UP000516428"/>
    </source>
</evidence>
<organism evidence="8 9">
    <name type="scientific">Streptomyces xanthii</name>
    <dbReference type="NCBI Taxonomy" id="2768069"/>
    <lineage>
        <taxon>Bacteria</taxon>
        <taxon>Bacillati</taxon>
        <taxon>Actinomycetota</taxon>
        <taxon>Actinomycetes</taxon>
        <taxon>Kitasatosporales</taxon>
        <taxon>Streptomycetaceae</taxon>
        <taxon>Streptomyces</taxon>
    </lineage>
</organism>
<dbReference type="Proteomes" id="UP000516428">
    <property type="component" value="Plasmid unnamed1"/>
</dbReference>
<dbReference type="InterPro" id="IPR013525">
    <property type="entry name" value="ABC2_TM"/>
</dbReference>
<keyword evidence="3 6" id="KW-1133">Transmembrane helix</keyword>
<keyword evidence="6" id="KW-1003">Cell membrane</keyword>
<comment type="similarity">
    <text evidence="6">Belongs to the ABC-2 integral membrane protein family.</text>
</comment>
<keyword evidence="4 6" id="KW-0472">Membrane</keyword>
<geneLocation type="plasmid" evidence="8 9">
    <name>unnamed1</name>
</geneLocation>
<dbReference type="PIRSF" id="PIRSF006648">
    <property type="entry name" value="DrrB"/>
    <property type="match status" value="1"/>
</dbReference>
<dbReference type="GO" id="GO:0043190">
    <property type="term" value="C:ATP-binding cassette (ABC) transporter complex"/>
    <property type="evidence" value="ECO:0007669"/>
    <property type="project" value="InterPro"/>
</dbReference>
<keyword evidence="6" id="KW-0813">Transport</keyword>
<evidence type="ECO:0000256" key="4">
    <source>
        <dbReference type="ARBA" id="ARBA00023136"/>
    </source>
</evidence>
<dbReference type="InterPro" id="IPR051784">
    <property type="entry name" value="Nod_factor_ABC_transporter"/>
</dbReference>
<sequence length="277" mass="29559">MTTATTTPQNTSGDGGSLRWALADSWVLTGRSLAHWARNPAPVIIGLLFPIMMVLMFGYLFGGAMDVPGGGNYREFLVPGMFAMTMVFGIEVTMLAVITDTARGVTDRFRAMPTSSAAVVTGRSIADMLNSVVGLSVMILCGLAVGWRAHEGFSRALAAVGLLLLLRFALLWVGIYLGLVFTDTAAVTAVQTLVWPLGFLSNAFVSPDTMPGWLAAIADWNPLSATGTATRELFGNPGWQGSSWAAEHAILLGVLWPAVICAIFFPLAVRRYQSLGR</sequence>
<dbReference type="GO" id="GO:0046677">
    <property type="term" value="P:response to antibiotic"/>
    <property type="evidence" value="ECO:0007669"/>
    <property type="project" value="UniProtKB-KW"/>
</dbReference>
<protein>
    <recommendedName>
        <fullName evidence="6">Transport permease protein</fullName>
    </recommendedName>
</protein>
<comment type="subcellular location">
    <subcellularLocation>
        <location evidence="6">Cell membrane</location>
        <topology evidence="6">Multi-pass membrane protein</topology>
    </subcellularLocation>
    <subcellularLocation>
        <location evidence="1">Membrane</location>
        <topology evidence="1">Multi-pass membrane protein</topology>
    </subcellularLocation>
</comment>
<feature type="domain" description="ABC transmembrane type-2" evidence="7">
    <location>
        <begin position="41"/>
        <end position="275"/>
    </location>
</feature>
<keyword evidence="2 6" id="KW-0812">Transmembrane</keyword>
<evidence type="ECO:0000256" key="3">
    <source>
        <dbReference type="ARBA" id="ARBA00022989"/>
    </source>
</evidence>
<keyword evidence="5" id="KW-0046">Antibiotic resistance</keyword>
<feature type="transmembrane region" description="Helical" evidence="6">
    <location>
        <begin position="186"/>
        <end position="205"/>
    </location>
</feature>
<evidence type="ECO:0000256" key="1">
    <source>
        <dbReference type="ARBA" id="ARBA00004141"/>
    </source>
</evidence>
<feature type="transmembrane region" description="Helical" evidence="6">
    <location>
        <begin position="156"/>
        <end position="179"/>
    </location>
</feature>
<reference evidence="8 9" key="1">
    <citation type="submission" date="2020-09" db="EMBL/GenBank/DDBJ databases">
        <title>A novel species.</title>
        <authorList>
            <person name="Gao J."/>
        </authorList>
    </citation>
    <scope>NUCLEOTIDE SEQUENCE [LARGE SCALE GENOMIC DNA]</scope>
    <source>
        <strain evidence="8 9">CRXT-Y-14</strain>
        <plasmid evidence="8 9">unnamed1</plasmid>
    </source>
</reference>
<gene>
    <name evidence="8" type="ORF">IAG42_36745</name>
</gene>
<evidence type="ECO:0000313" key="8">
    <source>
        <dbReference type="EMBL" id="QNS09295.1"/>
    </source>
</evidence>
<evidence type="ECO:0000256" key="5">
    <source>
        <dbReference type="ARBA" id="ARBA00023251"/>
    </source>
</evidence>
<proteinExistence type="inferred from homology"/>
<feature type="transmembrane region" description="Helical" evidence="6">
    <location>
        <begin position="81"/>
        <end position="102"/>
    </location>
</feature>
<dbReference type="PANTHER" id="PTHR43229">
    <property type="entry name" value="NODULATION PROTEIN J"/>
    <property type="match status" value="1"/>
</dbReference>
<dbReference type="GO" id="GO:0140359">
    <property type="term" value="F:ABC-type transporter activity"/>
    <property type="evidence" value="ECO:0007669"/>
    <property type="project" value="InterPro"/>
</dbReference>
<dbReference type="InterPro" id="IPR000412">
    <property type="entry name" value="ABC_2_transport"/>
</dbReference>
<evidence type="ECO:0000259" key="7">
    <source>
        <dbReference type="PROSITE" id="PS51012"/>
    </source>
</evidence>
<feature type="transmembrane region" description="Helical" evidence="6">
    <location>
        <begin position="132"/>
        <end position="150"/>
    </location>
</feature>
<keyword evidence="9" id="KW-1185">Reference proteome</keyword>
<feature type="transmembrane region" description="Helical" evidence="6">
    <location>
        <begin position="249"/>
        <end position="269"/>
    </location>
</feature>
<dbReference type="PROSITE" id="PS51012">
    <property type="entry name" value="ABC_TM2"/>
    <property type="match status" value="1"/>
</dbReference>
<dbReference type="InterPro" id="IPR047817">
    <property type="entry name" value="ABC2_TM_bact-type"/>
</dbReference>
<dbReference type="KEGG" id="sxn:IAG42_36745"/>
<dbReference type="RefSeq" id="WP_188341950.1">
    <property type="nucleotide sequence ID" value="NZ_CP061282.1"/>
</dbReference>